<evidence type="ECO:0000256" key="1">
    <source>
        <dbReference type="SAM" id="SignalP"/>
    </source>
</evidence>
<sequence length="285" mass="30140">MKSAYQLFMLTAVAAAYGSYGSGYGYDSLSNSQSSNTQQQGGSVFCLPCVFVAKMLSMYVRQVSSAMDFVCMAMDLGLPCSGTAKMFLGALEMGGPRHACTLVNLCGADGLQMPSALKPLATDVEKVAGGIKNFTTASTDLLSQSIKQTASGLGNLISGSSDVAGKFAGLVPIFGSTLESMIGSTGKYFGDLSERLGSGIGNIFDTGVAAQTGYGRRKRSANVPTEQEAKNFLDQFDFNLSPEASEIAKAFQLLAREIKEKTIAALKKKEERLKKDSPIATSQRK</sequence>
<name>A0AAN8G5S8_TRICO</name>
<reference evidence="2 3" key="1">
    <citation type="submission" date="2019-10" db="EMBL/GenBank/DDBJ databases">
        <title>Assembly and Annotation for the nematode Trichostrongylus colubriformis.</title>
        <authorList>
            <person name="Martin J."/>
        </authorList>
    </citation>
    <scope>NUCLEOTIDE SEQUENCE [LARGE SCALE GENOMIC DNA]</scope>
    <source>
        <strain evidence="2">G859</strain>
        <tissue evidence="2">Whole worm</tissue>
    </source>
</reference>
<feature type="chain" id="PRO_5043027744" description="Secreted protein" evidence="1">
    <location>
        <begin position="19"/>
        <end position="285"/>
    </location>
</feature>
<evidence type="ECO:0000313" key="2">
    <source>
        <dbReference type="EMBL" id="KAK5984250.1"/>
    </source>
</evidence>
<dbReference type="Proteomes" id="UP001331761">
    <property type="component" value="Unassembled WGS sequence"/>
</dbReference>
<evidence type="ECO:0008006" key="4">
    <source>
        <dbReference type="Google" id="ProtNLM"/>
    </source>
</evidence>
<dbReference type="AlphaFoldDB" id="A0AAN8G5S8"/>
<gene>
    <name evidence="2" type="ORF">GCK32_006141</name>
</gene>
<keyword evidence="3" id="KW-1185">Reference proteome</keyword>
<protein>
    <recommendedName>
        <fullName evidence="4">Secreted protein</fullName>
    </recommendedName>
</protein>
<evidence type="ECO:0000313" key="3">
    <source>
        <dbReference type="Proteomes" id="UP001331761"/>
    </source>
</evidence>
<comment type="caution">
    <text evidence="2">The sequence shown here is derived from an EMBL/GenBank/DDBJ whole genome shotgun (WGS) entry which is preliminary data.</text>
</comment>
<keyword evidence="1" id="KW-0732">Signal</keyword>
<proteinExistence type="predicted"/>
<feature type="signal peptide" evidence="1">
    <location>
        <begin position="1"/>
        <end position="18"/>
    </location>
</feature>
<dbReference type="EMBL" id="WIXE01003091">
    <property type="protein sequence ID" value="KAK5984250.1"/>
    <property type="molecule type" value="Genomic_DNA"/>
</dbReference>
<accession>A0AAN8G5S8</accession>
<organism evidence="2 3">
    <name type="scientific">Trichostrongylus colubriformis</name>
    <name type="common">Black scour worm</name>
    <dbReference type="NCBI Taxonomy" id="6319"/>
    <lineage>
        <taxon>Eukaryota</taxon>
        <taxon>Metazoa</taxon>
        <taxon>Ecdysozoa</taxon>
        <taxon>Nematoda</taxon>
        <taxon>Chromadorea</taxon>
        <taxon>Rhabditida</taxon>
        <taxon>Rhabditina</taxon>
        <taxon>Rhabditomorpha</taxon>
        <taxon>Strongyloidea</taxon>
        <taxon>Trichostrongylidae</taxon>
        <taxon>Trichostrongylus</taxon>
    </lineage>
</organism>